<keyword evidence="1" id="KW-0812">Transmembrane</keyword>
<gene>
    <name evidence="2" type="ORF">GCM10008905_14400</name>
</gene>
<feature type="transmembrane region" description="Helical" evidence="1">
    <location>
        <begin position="6"/>
        <end position="23"/>
    </location>
</feature>
<evidence type="ECO:0000256" key="1">
    <source>
        <dbReference type="SAM" id="Phobius"/>
    </source>
</evidence>
<sequence length="173" mass="19416">MDLEKLLIILVAIVIIAIVVSVIKNAIKFIIFVVVALLAVVFIRGVMAGKTPEEVFVDTKADAVYTKQLYEYSQKVKKSVDITLDAIDNKSLDKIKEENEKLHEYLEEVSDLYHGENLKGIHKKYCGYLESIVKSSDAILASGNLKENTLSNLEKVKGNLNSYLEDLLKIEVK</sequence>
<organism evidence="2 3">
    <name type="scientific">Clostridium malenominatum</name>
    <dbReference type="NCBI Taxonomy" id="1539"/>
    <lineage>
        <taxon>Bacteria</taxon>
        <taxon>Bacillati</taxon>
        <taxon>Bacillota</taxon>
        <taxon>Clostridia</taxon>
        <taxon>Eubacteriales</taxon>
        <taxon>Clostridiaceae</taxon>
        <taxon>Clostridium</taxon>
    </lineage>
</organism>
<dbReference type="RefSeq" id="WP_343768266.1">
    <property type="nucleotide sequence ID" value="NZ_BAAACF010000001.1"/>
</dbReference>
<dbReference type="Proteomes" id="UP001500339">
    <property type="component" value="Unassembled WGS sequence"/>
</dbReference>
<accession>A0ABN1IW67</accession>
<proteinExistence type="predicted"/>
<keyword evidence="1" id="KW-1133">Transmembrane helix</keyword>
<keyword evidence="3" id="KW-1185">Reference proteome</keyword>
<feature type="transmembrane region" description="Helical" evidence="1">
    <location>
        <begin position="30"/>
        <end position="47"/>
    </location>
</feature>
<protein>
    <submittedName>
        <fullName evidence="2">Uncharacterized protein</fullName>
    </submittedName>
</protein>
<evidence type="ECO:0000313" key="2">
    <source>
        <dbReference type="EMBL" id="GAA0722652.1"/>
    </source>
</evidence>
<reference evidence="2 3" key="1">
    <citation type="journal article" date="2019" name="Int. J. Syst. Evol. Microbiol.">
        <title>The Global Catalogue of Microorganisms (GCM) 10K type strain sequencing project: providing services to taxonomists for standard genome sequencing and annotation.</title>
        <authorList>
            <consortium name="The Broad Institute Genomics Platform"/>
            <consortium name="The Broad Institute Genome Sequencing Center for Infectious Disease"/>
            <person name="Wu L."/>
            <person name="Ma J."/>
        </authorList>
    </citation>
    <scope>NUCLEOTIDE SEQUENCE [LARGE SCALE GENOMIC DNA]</scope>
    <source>
        <strain evidence="2 3">JCM 1405</strain>
    </source>
</reference>
<keyword evidence="1" id="KW-0472">Membrane</keyword>
<name>A0ABN1IW67_9CLOT</name>
<dbReference type="EMBL" id="BAAACF010000001">
    <property type="protein sequence ID" value="GAA0722652.1"/>
    <property type="molecule type" value="Genomic_DNA"/>
</dbReference>
<comment type="caution">
    <text evidence="2">The sequence shown here is derived from an EMBL/GenBank/DDBJ whole genome shotgun (WGS) entry which is preliminary data.</text>
</comment>
<evidence type="ECO:0000313" key="3">
    <source>
        <dbReference type="Proteomes" id="UP001500339"/>
    </source>
</evidence>